<protein>
    <submittedName>
        <fullName evidence="3">Uncharacterized protein</fullName>
    </submittedName>
</protein>
<keyword evidence="1" id="KW-0521">NADP</keyword>
<sequence length="213" mass="23134">MPSIDGKSPWNGSSLGSLEFSPPAALTDRSATLAKLDVNASICDVSSRAEREKLMEKVSSLFHGKLNVLINNAGTNLFKTALEFKEEDYGFLMSMNLESAFHLSQLAHPLLKASGVGRIVFISSVGGLVGFPEGTVYDSTCNGGGQWWRPKATIGGRRLAARATRFRNRCKFVVFAFTGKALAMIVLDDIHIVLDDPVKIETLIRATKLRGSD</sequence>
<dbReference type="PRINTS" id="PR00081">
    <property type="entry name" value="GDHRDH"/>
</dbReference>
<keyword evidence="2" id="KW-0560">Oxidoreductase</keyword>
<dbReference type="GO" id="GO:0016491">
    <property type="term" value="F:oxidoreductase activity"/>
    <property type="evidence" value="ECO:0007669"/>
    <property type="project" value="UniProtKB-KW"/>
</dbReference>
<dbReference type="InterPro" id="IPR036291">
    <property type="entry name" value="NAD(P)-bd_dom_sf"/>
</dbReference>
<dbReference type="Pfam" id="PF00106">
    <property type="entry name" value="adh_short"/>
    <property type="match status" value="1"/>
</dbReference>
<dbReference type="Gene3D" id="3.40.50.720">
    <property type="entry name" value="NAD(P)-binding Rossmann-like Domain"/>
    <property type="match status" value="1"/>
</dbReference>
<dbReference type="InterPro" id="IPR045000">
    <property type="entry name" value="TR"/>
</dbReference>
<accession>A0AAV7FZB7</accession>
<name>A0AAV7FZB7_DENCH</name>
<dbReference type="PANTHER" id="PTHR42898:SF6">
    <property type="entry name" value="NADP-DEPENDENT MANNITOL DEHYDROGENASE"/>
    <property type="match status" value="1"/>
</dbReference>
<organism evidence="3 4">
    <name type="scientific">Dendrobium chrysotoxum</name>
    <name type="common">Orchid</name>
    <dbReference type="NCBI Taxonomy" id="161865"/>
    <lineage>
        <taxon>Eukaryota</taxon>
        <taxon>Viridiplantae</taxon>
        <taxon>Streptophyta</taxon>
        <taxon>Embryophyta</taxon>
        <taxon>Tracheophyta</taxon>
        <taxon>Spermatophyta</taxon>
        <taxon>Magnoliopsida</taxon>
        <taxon>Liliopsida</taxon>
        <taxon>Asparagales</taxon>
        <taxon>Orchidaceae</taxon>
        <taxon>Epidendroideae</taxon>
        <taxon>Malaxideae</taxon>
        <taxon>Dendrobiinae</taxon>
        <taxon>Dendrobium</taxon>
    </lineage>
</organism>
<dbReference type="SUPFAM" id="SSF51735">
    <property type="entry name" value="NAD(P)-binding Rossmann-fold domains"/>
    <property type="match status" value="1"/>
</dbReference>
<dbReference type="EMBL" id="JAGFBR010000015">
    <property type="protein sequence ID" value="KAH0454934.1"/>
    <property type="molecule type" value="Genomic_DNA"/>
</dbReference>
<comment type="caution">
    <text evidence="3">The sequence shown here is derived from an EMBL/GenBank/DDBJ whole genome shotgun (WGS) entry which is preliminary data.</text>
</comment>
<proteinExistence type="predicted"/>
<gene>
    <name evidence="3" type="ORF">IEQ34_016858</name>
</gene>
<evidence type="ECO:0000256" key="2">
    <source>
        <dbReference type="ARBA" id="ARBA00023002"/>
    </source>
</evidence>
<reference evidence="3 4" key="1">
    <citation type="journal article" date="2021" name="Hortic Res">
        <title>Chromosome-scale assembly of the Dendrobium chrysotoxum genome enhances the understanding of orchid evolution.</title>
        <authorList>
            <person name="Zhang Y."/>
            <person name="Zhang G.Q."/>
            <person name="Zhang D."/>
            <person name="Liu X.D."/>
            <person name="Xu X.Y."/>
            <person name="Sun W.H."/>
            <person name="Yu X."/>
            <person name="Zhu X."/>
            <person name="Wang Z.W."/>
            <person name="Zhao X."/>
            <person name="Zhong W.Y."/>
            <person name="Chen H."/>
            <person name="Yin W.L."/>
            <person name="Huang T."/>
            <person name="Niu S.C."/>
            <person name="Liu Z.J."/>
        </authorList>
    </citation>
    <scope>NUCLEOTIDE SEQUENCE [LARGE SCALE GENOMIC DNA]</scope>
    <source>
        <strain evidence="3">Lindl</strain>
    </source>
</reference>
<dbReference type="AlphaFoldDB" id="A0AAV7FZB7"/>
<evidence type="ECO:0000256" key="1">
    <source>
        <dbReference type="ARBA" id="ARBA00022857"/>
    </source>
</evidence>
<dbReference type="PANTHER" id="PTHR42898">
    <property type="entry name" value="TROPINONE REDUCTASE"/>
    <property type="match status" value="1"/>
</dbReference>
<dbReference type="InterPro" id="IPR002347">
    <property type="entry name" value="SDR_fam"/>
</dbReference>
<evidence type="ECO:0000313" key="3">
    <source>
        <dbReference type="EMBL" id="KAH0454934.1"/>
    </source>
</evidence>
<dbReference type="Proteomes" id="UP000775213">
    <property type="component" value="Unassembled WGS sequence"/>
</dbReference>
<evidence type="ECO:0000313" key="4">
    <source>
        <dbReference type="Proteomes" id="UP000775213"/>
    </source>
</evidence>
<keyword evidence="4" id="KW-1185">Reference proteome</keyword>